<gene>
    <name evidence="1" type="ORF">A9Z40_03235</name>
</gene>
<evidence type="ECO:0000313" key="2">
    <source>
        <dbReference type="Proteomes" id="UP000093918"/>
    </source>
</evidence>
<accession>A0ABX2WIV6</accession>
<dbReference type="Proteomes" id="UP000093918">
    <property type="component" value="Unassembled WGS sequence"/>
</dbReference>
<dbReference type="EMBL" id="LZEM01000018">
    <property type="protein sequence ID" value="OAZ40969.1"/>
    <property type="molecule type" value="Genomic_DNA"/>
</dbReference>
<evidence type="ECO:0000313" key="1">
    <source>
        <dbReference type="EMBL" id="OAZ40969.1"/>
    </source>
</evidence>
<sequence>MTPEHVLRILRRINDHPAGLTATYDAHTDRALIEWRGMPSAPATRLLRASEADDAQLAECLARFLAA</sequence>
<proteinExistence type="predicted"/>
<comment type="caution">
    <text evidence="1">The sequence shown here is derived from an EMBL/GenBank/DDBJ whole genome shotgun (WGS) entry which is preliminary data.</text>
</comment>
<name>A0ABX2WIV6_9MICO</name>
<organism evidence="1 2">
    <name type="scientific">Microbacterium arborescens</name>
    <dbReference type="NCBI Taxonomy" id="33883"/>
    <lineage>
        <taxon>Bacteria</taxon>
        <taxon>Bacillati</taxon>
        <taxon>Actinomycetota</taxon>
        <taxon>Actinomycetes</taxon>
        <taxon>Micrococcales</taxon>
        <taxon>Microbacteriaceae</taxon>
        <taxon>Microbacterium</taxon>
    </lineage>
</organism>
<keyword evidence="2" id="KW-1185">Reference proteome</keyword>
<dbReference type="RefSeq" id="WP_064956075.1">
    <property type="nucleotide sequence ID" value="NZ_LZEM01000018.1"/>
</dbReference>
<protein>
    <submittedName>
        <fullName evidence="1">Uncharacterized protein</fullName>
    </submittedName>
</protein>
<reference evidence="2" key="1">
    <citation type="submission" date="2016-06" db="EMBL/GenBank/DDBJ databases">
        <title>Genome sequencing of cellulolytic organisms.</title>
        <authorList>
            <person name="Bohra V."/>
            <person name="Dafale N.A."/>
            <person name="Purohit H.J."/>
        </authorList>
    </citation>
    <scope>NUCLEOTIDE SEQUENCE [LARGE SCALE GENOMIC DNA]</scope>
    <source>
        <strain evidence="2">ND21</strain>
    </source>
</reference>